<sequence>MIFTSTRGHAAPVPLRALLTRGTAPDGGLYMPQNFPAPDLQCALALGALPFADLVAALIALFDDRPEAGSATRAAIARAYARFSTAGAPPVTALTERCHALELFHGPTLAFKDYALMPLAELISEEMQRSGGEATIL</sequence>
<comment type="caution">
    <text evidence="2">The sequence shown here is derived from an EMBL/GenBank/DDBJ whole genome shotgun (WGS) entry which is preliminary data.</text>
</comment>
<dbReference type="InterPro" id="IPR036052">
    <property type="entry name" value="TrpB-like_PALP_sf"/>
</dbReference>
<name>A0ABQ3FEC7_9RHOB</name>
<protein>
    <recommendedName>
        <fullName evidence="1">Threonine synthase N-terminal domain-containing protein</fullName>
    </recommendedName>
</protein>
<feature type="domain" description="Threonine synthase N-terminal" evidence="1">
    <location>
        <begin position="3"/>
        <end position="64"/>
    </location>
</feature>
<dbReference type="RefSeq" id="WP_054302993.1">
    <property type="nucleotide sequence ID" value="NZ_BMYI01000004.1"/>
</dbReference>
<dbReference type="SUPFAM" id="SSF53686">
    <property type="entry name" value="Tryptophan synthase beta subunit-like PLP-dependent enzymes"/>
    <property type="match status" value="1"/>
</dbReference>
<dbReference type="Proteomes" id="UP000658305">
    <property type="component" value="Unassembled WGS sequence"/>
</dbReference>
<evidence type="ECO:0000259" key="1">
    <source>
        <dbReference type="Pfam" id="PF14821"/>
    </source>
</evidence>
<dbReference type="PANTHER" id="PTHR42690:SF1">
    <property type="entry name" value="THREONINE SYNTHASE-LIKE 2"/>
    <property type="match status" value="1"/>
</dbReference>
<reference evidence="3" key="1">
    <citation type="journal article" date="2019" name="Int. J. Syst. Evol. Microbiol.">
        <title>The Global Catalogue of Microorganisms (GCM) 10K type strain sequencing project: providing services to taxonomists for standard genome sequencing and annotation.</title>
        <authorList>
            <consortium name="The Broad Institute Genomics Platform"/>
            <consortium name="The Broad Institute Genome Sequencing Center for Infectious Disease"/>
            <person name="Wu L."/>
            <person name="Ma J."/>
        </authorList>
    </citation>
    <scope>NUCLEOTIDE SEQUENCE [LARGE SCALE GENOMIC DNA]</scope>
    <source>
        <strain evidence="3">KCTC 23298</strain>
    </source>
</reference>
<evidence type="ECO:0000313" key="3">
    <source>
        <dbReference type="Proteomes" id="UP000658305"/>
    </source>
</evidence>
<dbReference type="EMBL" id="BMYI01000004">
    <property type="protein sequence ID" value="GHC20686.1"/>
    <property type="molecule type" value="Genomic_DNA"/>
</dbReference>
<dbReference type="InterPro" id="IPR037158">
    <property type="entry name" value="Thr_synth_N_sf"/>
</dbReference>
<dbReference type="Gene3D" id="3.90.1380.10">
    <property type="entry name" value="Threonine synthase, N-terminal domain"/>
    <property type="match status" value="1"/>
</dbReference>
<dbReference type="InterPro" id="IPR029144">
    <property type="entry name" value="Thr_synth_N"/>
</dbReference>
<proteinExistence type="predicted"/>
<evidence type="ECO:0000313" key="2">
    <source>
        <dbReference type="EMBL" id="GHC20686.1"/>
    </source>
</evidence>
<accession>A0ABQ3FEC7</accession>
<gene>
    <name evidence="2" type="ORF">GCM10007291_19620</name>
</gene>
<organism evidence="2 3">
    <name type="scientific">Gemmobacter nanjingensis</name>
    <dbReference type="NCBI Taxonomy" id="488454"/>
    <lineage>
        <taxon>Bacteria</taxon>
        <taxon>Pseudomonadati</taxon>
        <taxon>Pseudomonadota</taxon>
        <taxon>Alphaproteobacteria</taxon>
        <taxon>Rhodobacterales</taxon>
        <taxon>Paracoccaceae</taxon>
        <taxon>Gemmobacter</taxon>
    </lineage>
</organism>
<dbReference type="Pfam" id="PF14821">
    <property type="entry name" value="Thr_synth_N"/>
    <property type="match status" value="1"/>
</dbReference>
<keyword evidence="3" id="KW-1185">Reference proteome</keyword>
<dbReference type="PANTHER" id="PTHR42690">
    <property type="entry name" value="THREONINE SYNTHASE FAMILY MEMBER"/>
    <property type="match status" value="1"/>
</dbReference>
<dbReference type="InterPro" id="IPR051166">
    <property type="entry name" value="Threonine_Synthase"/>
</dbReference>